<dbReference type="OrthoDB" id="457670at2"/>
<comment type="caution">
    <text evidence="6">The sequence shown here is derived from an EMBL/GenBank/DDBJ whole genome shotgun (WGS) entry which is preliminary data.</text>
</comment>
<evidence type="ECO:0000256" key="3">
    <source>
        <dbReference type="ARBA" id="ARBA00022989"/>
    </source>
</evidence>
<evidence type="ECO:0000256" key="2">
    <source>
        <dbReference type="ARBA" id="ARBA00022692"/>
    </source>
</evidence>
<dbReference type="InterPro" id="IPR002781">
    <property type="entry name" value="TM_pro_TauE-like"/>
</dbReference>
<evidence type="ECO:0000256" key="1">
    <source>
        <dbReference type="ARBA" id="ARBA00004141"/>
    </source>
</evidence>
<keyword evidence="2 5" id="KW-0812">Transmembrane</keyword>
<name>A0A3M0CH16_9PROT</name>
<feature type="transmembrane region" description="Helical" evidence="5">
    <location>
        <begin position="179"/>
        <end position="204"/>
    </location>
</feature>
<dbReference type="RefSeq" id="WP_121938191.1">
    <property type="nucleotide sequence ID" value="NZ_REFR01000010.1"/>
</dbReference>
<proteinExistence type="inferred from homology"/>
<dbReference type="Proteomes" id="UP000271227">
    <property type="component" value="Unassembled WGS sequence"/>
</dbReference>
<feature type="transmembrane region" description="Helical" evidence="5">
    <location>
        <begin position="249"/>
        <end position="267"/>
    </location>
</feature>
<comment type="similarity">
    <text evidence="5">Belongs to the 4-toluene sulfonate uptake permease (TSUP) (TC 2.A.102) family.</text>
</comment>
<keyword evidence="7" id="KW-1185">Reference proteome</keyword>
<sequence>MIDSLMSYGPVIAALLVAGLLAGFLAGLLGIGGGIITVPVLFSALADAPDIWRMHMAIATSLAIIVVTNLSSIRAHHRRGAVDWALIRRWGPAVILGSLCGAAFAASLKSRELVFLFAGLAAFLSIKMLLPIDHWRLGARLPGGFSGMLPPGLIGFFSAVLGIGGGSFSVPYMTLYGTAITRAVGTASLIGFVISLSGGAGYLIGGDVAGRPWGSLGFIHVPSVLIVAPAAALTAPYGAAAAHRLPQRALSLVFGFFLVAATARLLSSVL</sequence>
<keyword evidence="3 5" id="KW-1133">Transmembrane helix</keyword>
<accession>A0A3M0CH16</accession>
<evidence type="ECO:0000256" key="4">
    <source>
        <dbReference type="ARBA" id="ARBA00023136"/>
    </source>
</evidence>
<dbReference type="PANTHER" id="PTHR43483">
    <property type="entry name" value="MEMBRANE TRANSPORTER PROTEIN HI_0806-RELATED"/>
    <property type="match status" value="1"/>
</dbReference>
<protein>
    <recommendedName>
        <fullName evidence="5">Probable membrane transporter protein</fullName>
    </recommendedName>
</protein>
<dbReference type="EMBL" id="REFR01000010">
    <property type="protein sequence ID" value="RMB08868.1"/>
    <property type="molecule type" value="Genomic_DNA"/>
</dbReference>
<dbReference type="AlphaFoldDB" id="A0A3M0CH16"/>
<keyword evidence="4 5" id="KW-0472">Membrane</keyword>
<organism evidence="6 7">
    <name type="scientific">Eilatimonas milleporae</name>
    <dbReference type="NCBI Taxonomy" id="911205"/>
    <lineage>
        <taxon>Bacteria</taxon>
        <taxon>Pseudomonadati</taxon>
        <taxon>Pseudomonadota</taxon>
        <taxon>Alphaproteobacteria</taxon>
        <taxon>Kordiimonadales</taxon>
        <taxon>Kordiimonadaceae</taxon>
        <taxon>Eilatimonas</taxon>
    </lineage>
</organism>
<feature type="transmembrane region" description="Helical" evidence="5">
    <location>
        <begin position="216"/>
        <end position="237"/>
    </location>
</feature>
<evidence type="ECO:0000313" key="6">
    <source>
        <dbReference type="EMBL" id="RMB08868.1"/>
    </source>
</evidence>
<gene>
    <name evidence="6" type="ORF">BXY39_1514</name>
</gene>
<feature type="transmembrane region" description="Helical" evidence="5">
    <location>
        <begin position="114"/>
        <end position="132"/>
    </location>
</feature>
<feature type="transmembrane region" description="Helical" evidence="5">
    <location>
        <begin position="51"/>
        <end position="70"/>
    </location>
</feature>
<feature type="transmembrane region" description="Helical" evidence="5">
    <location>
        <begin position="12"/>
        <end position="45"/>
    </location>
</feature>
<keyword evidence="5" id="KW-1003">Cell membrane</keyword>
<dbReference type="InParanoid" id="A0A3M0CH16"/>
<dbReference type="GO" id="GO:0005886">
    <property type="term" value="C:plasma membrane"/>
    <property type="evidence" value="ECO:0007669"/>
    <property type="project" value="UniProtKB-SubCell"/>
</dbReference>
<comment type="subcellular location">
    <subcellularLocation>
        <location evidence="5">Cell membrane</location>
        <topology evidence="5">Multi-pass membrane protein</topology>
    </subcellularLocation>
    <subcellularLocation>
        <location evidence="1">Membrane</location>
        <topology evidence="1">Multi-pass membrane protein</topology>
    </subcellularLocation>
</comment>
<evidence type="ECO:0000313" key="7">
    <source>
        <dbReference type="Proteomes" id="UP000271227"/>
    </source>
</evidence>
<dbReference type="Pfam" id="PF01925">
    <property type="entry name" value="TauE"/>
    <property type="match status" value="1"/>
</dbReference>
<dbReference type="PANTHER" id="PTHR43483:SF3">
    <property type="entry name" value="MEMBRANE TRANSPORTER PROTEIN HI_0806-RELATED"/>
    <property type="match status" value="1"/>
</dbReference>
<reference evidence="6 7" key="1">
    <citation type="submission" date="2018-10" db="EMBL/GenBank/DDBJ databases">
        <title>Genomic Encyclopedia of Archaeal and Bacterial Type Strains, Phase II (KMG-II): from individual species to whole genera.</title>
        <authorList>
            <person name="Goeker M."/>
        </authorList>
    </citation>
    <scope>NUCLEOTIDE SEQUENCE [LARGE SCALE GENOMIC DNA]</scope>
    <source>
        <strain evidence="6 7">DSM 25217</strain>
    </source>
</reference>
<feature type="transmembrane region" description="Helical" evidence="5">
    <location>
        <begin position="153"/>
        <end position="173"/>
    </location>
</feature>
<evidence type="ECO:0000256" key="5">
    <source>
        <dbReference type="RuleBase" id="RU363041"/>
    </source>
</evidence>